<evidence type="ECO:0000256" key="2">
    <source>
        <dbReference type="SAM" id="Phobius"/>
    </source>
</evidence>
<keyword evidence="2" id="KW-0472">Membrane</keyword>
<evidence type="ECO:0008006" key="5">
    <source>
        <dbReference type="Google" id="ProtNLM"/>
    </source>
</evidence>
<evidence type="ECO:0000256" key="1">
    <source>
        <dbReference type="SAM" id="MobiDB-lite"/>
    </source>
</evidence>
<evidence type="ECO:0000313" key="3">
    <source>
        <dbReference type="EMBL" id="KAK6332859.1"/>
    </source>
</evidence>
<evidence type="ECO:0000313" key="4">
    <source>
        <dbReference type="Proteomes" id="UP001375240"/>
    </source>
</evidence>
<feature type="transmembrane region" description="Helical" evidence="2">
    <location>
        <begin position="293"/>
        <end position="312"/>
    </location>
</feature>
<proteinExistence type="predicted"/>
<feature type="region of interest" description="Disordered" evidence="1">
    <location>
        <begin position="382"/>
        <end position="401"/>
    </location>
</feature>
<keyword evidence="4" id="KW-1185">Reference proteome</keyword>
<gene>
    <name evidence="3" type="ORF">TWF696_002880</name>
</gene>
<reference evidence="3 4" key="1">
    <citation type="submission" date="2019-10" db="EMBL/GenBank/DDBJ databases">
        <authorList>
            <person name="Palmer J.M."/>
        </authorList>
    </citation>
    <scope>NUCLEOTIDE SEQUENCE [LARGE SCALE GENOMIC DNA]</scope>
    <source>
        <strain evidence="3 4">TWF696</strain>
    </source>
</reference>
<name>A0AAV9U1B3_9PEZI</name>
<comment type="caution">
    <text evidence="3">The sequence shown here is derived from an EMBL/GenBank/DDBJ whole genome shotgun (WGS) entry which is preliminary data.</text>
</comment>
<dbReference type="AlphaFoldDB" id="A0AAV9U1B3"/>
<feature type="transmembrane region" description="Helical" evidence="2">
    <location>
        <begin position="142"/>
        <end position="161"/>
    </location>
</feature>
<feature type="region of interest" description="Disordered" evidence="1">
    <location>
        <begin position="343"/>
        <end position="374"/>
    </location>
</feature>
<keyword evidence="2" id="KW-0812">Transmembrane</keyword>
<feature type="transmembrane region" description="Helical" evidence="2">
    <location>
        <begin position="114"/>
        <end position="136"/>
    </location>
</feature>
<protein>
    <recommendedName>
        <fullName evidence="5">Transmembrane protein</fullName>
    </recommendedName>
</protein>
<accession>A0AAV9U1B3</accession>
<dbReference type="Proteomes" id="UP001375240">
    <property type="component" value="Unassembled WGS sequence"/>
</dbReference>
<keyword evidence="2" id="KW-1133">Transmembrane helix</keyword>
<sequence length="452" mass="50619">MFPWHNSLTAWAERIDIRIDALGLVTMLGTKEVDLATGRLVVSNYFGLLPLLGAFVHADNSFTERLPGFTLYNISAGVVTTEVCGWLSRWIKSHEFETAKTEIEWEQRDRPARWTAICIGFFLVSLPVNGMLIALTVLSQDWWGLANALSMITSVIVRTTLIHLNHRGIDANIEAANADRKSKCNKPNANELRNQEAARAEEEHARESDAINIAPPAVLPASTSPSQVAKIAVITDDSRIVSMKVDGSLVKYLFATNPKIERPFLYKATRWVGWAAFAVHVISLGMAGLHTQIYTVVLLISSTVLAVSHFGCDDFRIGLGDRHPCWITSKLCVRVGKHGLDNYESREERGGSNSSVSSTAAVHENKTPAQGGRRKLKLAGNDEEAGHGQQPKGFGEKQKKPPTRQDFYVWLELNDEEDEKMIAWGLIPRNRQWQEVYRNKKEEHARRIARRM</sequence>
<feature type="transmembrane region" description="Helical" evidence="2">
    <location>
        <begin position="268"/>
        <end position="287"/>
    </location>
</feature>
<dbReference type="EMBL" id="JAVHNQ010000014">
    <property type="protein sequence ID" value="KAK6332859.1"/>
    <property type="molecule type" value="Genomic_DNA"/>
</dbReference>
<organism evidence="3 4">
    <name type="scientific">Orbilia brochopaga</name>
    <dbReference type="NCBI Taxonomy" id="3140254"/>
    <lineage>
        <taxon>Eukaryota</taxon>
        <taxon>Fungi</taxon>
        <taxon>Dikarya</taxon>
        <taxon>Ascomycota</taxon>
        <taxon>Pezizomycotina</taxon>
        <taxon>Orbiliomycetes</taxon>
        <taxon>Orbiliales</taxon>
        <taxon>Orbiliaceae</taxon>
        <taxon>Orbilia</taxon>
    </lineage>
</organism>